<feature type="compositionally biased region" description="Low complexity" evidence="4">
    <location>
        <begin position="314"/>
        <end position="332"/>
    </location>
</feature>
<dbReference type="RefSeq" id="WP_014261629.1">
    <property type="nucleotide sequence ID" value="NC_016629.1"/>
</dbReference>
<dbReference type="InterPro" id="IPR011990">
    <property type="entry name" value="TPR-like_helical_dom_sf"/>
</dbReference>
<feature type="region of interest" description="Disordered" evidence="4">
    <location>
        <begin position="206"/>
        <end position="241"/>
    </location>
</feature>
<dbReference type="InterPro" id="IPR019734">
    <property type="entry name" value="TPR_rpt"/>
</dbReference>
<feature type="compositionally biased region" description="Low complexity" evidence="4">
    <location>
        <begin position="291"/>
        <end position="303"/>
    </location>
</feature>
<accession>F3Z002</accession>
<dbReference type="HOGENOM" id="CLU_008591_0_0_7"/>
<reference evidence="5 6" key="1">
    <citation type="journal article" date="2011" name="J. Bacteriol.">
        <title>Genome sequence of the mercury-methylating and pleomorphic Desulfovibrio africanus Strain Walvis Bay.</title>
        <authorList>
            <person name="Brown S.D."/>
            <person name="Wall J.D."/>
            <person name="Kucken A.M."/>
            <person name="Gilmour C.C."/>
            <person name="Podar M."/>
            <person name="Brandt C.C."/>
            <person name="Teshima H."/>
            <person name="Detter J.C."/>
            <person name="Han C.S."/>
            <person name="Land M.L."/>
            <person name="Lucas S."/>
            <person name="Han J."/>
            <person name="Pennacchio L."/>
            <person name="Nolan M."/>
            <person name="Pitluck S."/>
            <person name="Woyke T."/>
            <person name="Goodwin L."/>
            <person name="Palumbo A.V."/>
            <person name="Elias D.A."/>
        </authorList>
    </citation>
    <scope>NUCLEOTIDE SEQUENCE [LARGE SCALE GENOMIC DNA]</scope>
    <source>
        <strain evidence="5 6">Walvis Bay</strain>
    </source>
</reference>
<dbReference type="PANTHER" id="PTHR44943:SF10">
    <property type="match status" value="1"/>
</dbReference>
<gene>
    <name evidence="5" type="ORF">Desaf_3755</name>
</gene>
<dbReference type="PANTHER" id="PTHR44943">
    <property type="entry name" value="CELLULOSE SYNTHASE OPERON PROTEIN C"/>
    <property type="match status" value="1"/>
</dbReference>
<evidence type="ECO:0000313" key="5">
    <source>
        <dbReference type="EMBL" id="EGJ52031.1"/>
    </source>
</evidence>
<keyword evidence="6" id="KW-1185">Reference proteome</keyword>
<dbReference type="InterPro" id="IPR051685">
    <property type="entry name" value="Ycf3/AcsC/BcsC/TPR_MFPF"/>
</dbReference>
<dbReference type="eggNOG" id="COG1729">
    <property type="taxonomic scope" value="Bacteria"/>
</dbReference>
<feature type="region of interest" description="Disordered" evidence="4">
    <location>
        <begin position="286"/>
        <end position="397"/>
    </location>
</feature>
<evidence type="ECO:0000256" key="4">
    <source>
        <dbReference type="SAM" id="MobiDB-lite"/>
    </source>
</evidence>
<proteinExistence type="predicted"/>
<protein>
    <submittedName>
        <fullName evidence="5">Tetratricopeptide domain-containing protein</fullName>
    </submittedName>
</protein>
<dbReference type="Proteomes" id="UP000007844">
    <property type="component" value="Chromosome"/>
</dbReference>
<feature type="compositionally biased region" description="Pro residues" evidence="4">
    <location>
        <begin position="304"/>
        <end position="313"/>
    </location>
</feature>
<evidence type="ECO:0000313" key="6">
    <source>
        <dbReference type="Proteomes" id="UP000007844"/>
    </source>
</evidence>
<name>F3Z002_DESAF</name>
<feature type="compositionally biased region" description="Basic and acidic residues" evidence="4">
    <location>
        <begin position="384"/>
        <end position="397"/>
    </location>
</feature>
<evidence type="ECO:0000256" key="1">
    <source>
        <dbReference type="ARBA" id="ARBA00022737"/>
    </source>
</evidence>
<evidence type="ECO:0000256" key="2">
    <source>
        <dbReference type="ARBA" id="ARBA00022803"/>
    </source>
</evidence>
<sequence length="1057" mass="116986">MAILNRLPCLILCVLLGGILPARLEAVTYSAVSSGEVERLVLTFPSGVPAFAVSRTGEREVILRFDETTWAREKRPADSEVKGRLIRFLHHVTGGVRVTMADNAFGYVAEEGPGANQLQLTVFVDSMGSQWTAADRTQVALRQPRPLDAPEPDQSPRPDGGQSSPAKVVTAKPTDNAAPAASKPVEKIPAATAEAPALPEPAIVSAKQAGPASATETASIAPERPQAKAQATDSTVPTAGRPFFSVPYSLRAPIRSVGPEEATTYSTTPVIGQGPKVAMNIAPVRGQAKQPEASAGSTAAAPAVPAPSAPPAPSSLKDAPAPQAVPAAGQPGKETKPAVQASPVPQASSTAPEGQTAKPVTEPASGTEQAEGVANDKTAATAAKDTDDTGPVDEKGKPILTHEELYQVAVRHFINSEYKEAIEVYKQLRANPEVKGNMREEVLHNLAQASYNLYRDTLRDHFHEVVGALEAAINFKPDSEKVPQALLQLGLAHLRVDNIPEASAYFKILTDKYPQDLNVPYIDFYWGDYYYRKGKYREAADAYQVVVQDHPDSPIIRDASLGLARSLEKLEYYEQAYQIVDFIDKRWPRFYIEDPEFLRLSGELANRLQKFGEAKDDLWNYYNMQPAATGNDVILARIGDIYLRAGQRNAARDIYRTVAARYPEDEGGLVAKMRLAEEGIYDSPTLDQMYKVFDRPFNLRPEEIYTQIVRKYPKSALAPLAQLKLSMWHLFSNRYLDTLADVNTMLRLFPSSELTPKALDVGLKAFEQNARHMAQEENFARIVDTWDRYPFLAKRGDSLSPQTRLLVATSMSSVGRPGDALEIAKPLLAGAMQGESSQGAMMLAVHIYLEEEAWGQIEAMSKVVEKWNLPPERRRQFDFSLALALENLGKPELSLPIWTKLAADMQLETEQRGYALYYMSRAAAQKEDFRNQYLYSHEALNLFLQSGRDKEKVKDCLLSLVEVCRKVNQLEQALHWALEYDKRITDADPEWPASRFRLAEIHRGLGNDGEWRRNLNELIKKKPDSLFGRMAASTFESMALERKVDRYRPEIDEAAGR</sequence>
<keyword evidence="1" id="KW-0677">Repeat</keyword>
<feature type="region of interest" description="Disordered" evidence="4">
    <location>
        <begin position="141"/>
        <end position="186"/>
    </location>
</feature>
<dbReference type="KEGG" id="daf:Desaf_3755"/>
<organism evidence="5 6">
    <name type="scientific">Desulfocurvibacter africanus subsp. africanus str. Walvis Bay</name>
    <dbReference type="NCBI Taxonomy" id="690850"/>
    <lineage>
        <taxon>Bacteria</taxon>
        <taxon>Pseudomonadati</taxon>
        <taxon>Thermodesulfobacteriota</taxon>
        <taxon>Desulfovibrionia</taxon>
        <taxon>Desulfovibrionales</taxon>
        <taxon>Desulfovibrionaceae</taxon>
        <taxon>Desulfocurvibacter</taxon>
    </lineage>
</organism>
<dbReference type="eggNOG" id="COG0457">
    <property type="taxonomic scope" value="Bacteria"/>
</dbReference>
<feature type="repeat" description="TPR" evidence="3">
    <location>
        <begin position="520"/>
        <end position="553"/>
    </location>
</feature>
<dbReference type="PROSITE" id="PS50005">
    <property type="entry name" value="TPR"/>
    <property type="match status" value="1"/>
</dbReference>
<dbReference type="Gene3D" id="1.25.40.10">
    <property type="entry name" value="Tetratricopeptide repeat domain"/>
    <property type="match status" value="3"/>
</dbReference>
<dbReference type="STRING" id="690850.Desaf_3755"/>
<dbReference type="EMBL" id="CP003221">
    <property type="protein sequence ID" value="EGJ52031.1"/>
    <property type="molecule type" value="Genomic_DNA"/>
</dbReference>
<feature type="compositionally biased region" description="Polar residues" evidence="4">
    <location>
        <begin position="343"/>
        <end position="353"/>
    </location>
</feature>
<dbReference type="AlphaFoldDB" id="F3Z002"/>
<dbReference type="Pfam" id="PF13174">
    <property type="entry name" value="TPR_6"/>
    <property type="match status" value="2"/>
</dbReference>
<keyword evidence="2 3" id="KW-0802">TPR repeat</keyword>
<dbReference type="SUPFAM" id="SSF48452">
    <property type="entry name" value="TPR-like"/>
    <property type="match status" value="1"/>
</dbReference>
<evidence type="ECO:0000256" key="3">
    <source>
        <dbReference type="PROSITE-ProRule" id="PRU00339"/>
    </source>
</evidence>
<dbReference type="SMART" id="SM00028">
    <property type="entry name" value="TPR"/>
    <property type="match status" value="3"/>
</dbReference>